<keyword evidence="4" id="KW-0812">Transmembrane</keyword>
<name>A0A1H7M572_9GAMM</name>
<dbReference type="InterPro" id="IPR005017">
    <property type="entry name" value="OMPP1/FadL/TodX"/>
</dbReference>
<dbReference type="EMBL" id="FOBI01000005">
    <property type="protein sequence ID" value="SEL06396.1"/>
    <property type="molecule type" value="Genomic_DNA"/>
</dbReference>
<dbReference type="Gene3D" id="2.40.160.60">
    <property type="entry name" value="Outer membrane protein transport protein (OMPP1/FadL/TodX)"/>
    <property type="match status" value="1"/>
</dbReference>
<evidence type="ECO:0000313" key="10">
    <source>
        <dbReference type="Proteomes" id="UP000199297"/>
    </source>
</evidence>
<dbReference type="AlphaFoldDB" id="A0A1H7M572"/>
<comment type="similarity">
    <text evidence="2">Belongs to the OmpP1/FadL family.</text>
</comment>
<dbReference type="RefSeq" id="WP_085284597.1">
    <property type="nucleotide sequence ID" value="NZ_FOBI01000005.1"/>
</dbReference>
<evidence type="ECO:0000256" key="5">
    <source>
        <dbReference type="ARBA" id="ARBA00022729"/>
    </source>
</evidence>
<evidence type="ECO:0000256" key="2">
    <source>
        <dbReference type="ARBA" id="ARBA00008163"/>
    </source>
</evidence>
<organism evidence="9 10">
    <name type="scientific">Colwellia chukchiensis</name>
    <dbReference type="NCBI Taxonomy" id="641665"/>
    <lineage>
        <taxon>Bacteria</taxon>
        <taxon>Pseudomonadati</taxon>
        <taxon>Pseudomonadota</taxon>
        <taxon>Gammaproteobacteria</taxon>
        <taxon>Alteromonadales</taxon>
        <taxon>Colwelliaceae</taxon>
        <taxon>Colwellia</taxon>
    </lineage>
</organism>
<protein>
    <submittedName>
        <fullName evidence="9">Long-chain fatty acid transport protein</fullName>
    </submittedName>
</protein>
<evidence type="ECO:0000256" key="8">
    <source>
        <dbReference type="SAM" id="SignalP"/>
    </source>
</evidence>
<evidence type="ECO:0000256" key="3">
    <source>
        <dbReference type="ARBA" id="ARBA00022452"/>
    </source>
</evidence>
<dbReference type="SUPFAM" id="SSF56935">
    <property type="entry name" value="Porins"/>
    <property type="match status" value="1"/>
</dbReference>
<proteinExistence type="inferred from homology"/>
<keyword evidence="10" id="KW-1185">Reference proteome</keyword>
<comment type="subcellular location">
    <subcellularLocation>
        <location evidence="1">Cell outer membrane</location>
        <topology evidence="1">Multi-pass membrane protein</topology>
    </subcellularLocation>
</comment>
<keyword evidence="6" id="KW-0472">Membrane</keyword>
<keyword evidence="7" id="KW-0998">Cell outer membrane</keyword>
<feature type="signal peptide" evidence="8">
    <location>
        <begin position="1"/>
        <end position="20"/>
    </location>
</feature>
<reference evidence="10" key="1">
    <citation type="submission" date="2016-10" db="EMBL/GenBank/DDBJ databases">
        <authorList>
            <person name="Varghese N."/>
            <person name="Submissions S."/>
        </authorList>
    </citation>
    <scope>NUCLEOTIDE SEQUENCE [LARGE SCALE GENOMIC DNA]</scope>
    <source>
        <strain evidence="10">CGMCC 1.9127</strain>
    </source>
</reference>
<dbReference type="PANTHER" id="PTHR35093">
    <property type="entry name" value="OUTER MEMBRANE PROTEIN NMB0088-RELATED"/>
    <property type="match status" value="1"/>
</dbReference>
<keyword evidence="5 8" id="KW-0732">Signal</keyword>
<dbReference type="PANTHER" id="PTHR35093:SF8">
    <property type="entry name" value="OUTER MEMBRANE PROTEIN NMB0088-RELATED"/>
    <property type="match status" value="1"/>
</dbReference>
<dbReference type="STRING" id="641665.GCA_002104455_03070"/>
<evidence type="ECO:0000256" key="6">
    <source>
        <dbReference type="ARBA" id="ARBA00023136"/>
    </source>
</evidence>
<sequence length="437" mass="46880">MFRKSLIFTSLALSALNSQAASFQLNETSASGLGRAFAGDAVIADDAAVIARNPAALALFKQATLSVAATYIDPGVDVQGVAAPDLLGAGYDVSQQQQNNVVPAAVIPALYFVRPVNDIFAYGIGVNANFGLKSEFAQDYSAGSIGGKTDLKTINANVSGSYRVNENLSLGLGLNLVYGEAELIRHAGHVLANGITVPGLGTVAAPIPSRTEIVNMAGDDVGFGWQIGLNYELNDSHRFAISYRSAVELAFSGEFSGLATVPQAANLSIDLPAVAEFSGFHQLNAKWSTHYSVMFTQWSSFEKLEAYIGDDLAFEKVENFEDTYRFALGASYDLNQDLTLRFGLAYDQSAAQDYRSISIPDSDRLWYSAGVNYQLSANDSIDFALTYINGDSVLVKEEDALLAGLPESLDAVVGNKDWHFSSEGNAWLLALQYNKSF</sequence>
<evidence type="ECO:0000256" key="4">
    <source>
        <dbReference type="ARBA" id="ARBA00022692"/>
    </source>
</evidence>
<dbReference type="GO" id="GO:0009279">
    <property type="term" value="C:cell outer membrane"/>
    <property type="evidence" value="ECO:0007669"/>
    <property type="project" value="UniProtKB-SubCell"/>
</dbReference>
<evidence type="ECO:0000313" key="9">
    <source>
        <dbReference type="EMBL" id="SEL06396.1"/>
    </source>
</evidence>
<evidence type="ECO:0000256" key="1">
    <source>
        <dbReference type="ARBA" id="ARBA00004571"/>
    </source>
</evidence>
<dbReference type="OrthoDB" id="19849at2"/>
<accession>A0A1H7M572</accession>
<feature type="chain" id="PRO_5011783207" evidence="8">
    <location>
        <begin position="21"/>
        <end position="437"/>
    </location>
</feature>
<dbReference type="Proteomes" id="UP000199297">
    <property type="component" value="Unassembled WGS sequence"/>
</dbReference>
<gene>
    <name evidence="9" type="ORF">SAMN05216262_105104</name>
</gene>
<keyword evidence="3" id="KW-1134">Transmembrane beta strand</keyword>
<evidence type="ECO:0000256" key="7">
    <source>
        <dbReference type="ARBA" id="ARBA00023237"/>
    </source>
</evidence>
<dbReference type="Pfam" id="PF03349">
    <property type="entry name" value="Toluene_X"/>
    <property type="match status" value="1"/>
</dbReference>
<dbReference type="GO" id="GO:0015483">
    <property type="term" value="F:long-chain fatty acid transporting porin activity"/>
    <property type="evidence" value="ECO:0007669"/>
    <property type="project" value="TreeGrafter"/>
</dbReference>